<sequence>MLYILIGIISGFIGGLGIGGGTILIPILVFLMHTQQQIAQSVNLLSFIPLSIVALYIHIKNKNVEFKVAIYIIVFGLIGSILGSKLAVSISSAYLKKYFGVFLLIMGVYQLICKTKD</sequence>
<organism evidence="7 8">
    <name type="scientific">Irregularibacter muris</name>
    <dbReference type="NCBI Taxonomy" id="1796619"/>
    <lineage>
        <taxon>Bacteria</taxon>
        <taxon>Bacillati</taxon>
        <taxon>Bacillota</taxon>
        <taxon>Clostridia</taxon>
        <taxon>Eubacteriales</taxon>
        <taxon>Eubacteriaceae</taxon>
        <taxon>Irregularibacter</taxon>
    </lineage>
</organism>
<dbReference type="InterPro" id="IPR051598">
    <property type="entry name" value="TSUP/Inactive_protease-like"/>
</dbReference>
<dbReference type="RefSeq" id="WP_257529676.1">
    <property type="nucleotide sequence ID" value="NZ_JANKAS010000002.1"/>
</dbReference>
<comment type="caution">
    <text evidence="7">The sequence shown here is derived from an EMBL/GenBank/DDBJ whole genome shotgun (WGS) entry which is preliminary data.</text>
</comment>
<feature type="transmembrane region" description="Helical" evidence="6">
    <location>
        <begin position="94"/>
        <end position="112"/>
    </location>
</feature>
<keyword evidence="5 6" id="KW-0472">Membrane</keyword>
<keyword evidence="4 6" id="KW-1133">Transmembrane helix</keyword>
<keyword evidence="3 6" id="KW-0812">Transmembrane</keyword>
<keyword evidence="8" id="KW-1185">Reference proteome</keyword>
<dbReference type="PANTHER" id="PTHR43701:SF2">
    <property type="entry name" value="MEMBRANE TRANSPORTER PROTEIN YJNA-RELATED"/>
    <property type="match status" value="1"/>
</dbReference>
<evidence type="ECO:0000313" key="7">
    <source>
        <dbReference type="EMBL" id="MCR1898222.1"/>
    </source>
</evidence>
<dbReference type="PANTHER" id="PTHR43701">
    <property type="entry name" value="MEMBRANE TRANSPORTER PROTEIN MJ0441-RELATED"/>
    <property type="match status" value="1"/>
</dbReference>
<dbReference type="AlphaFoldDB" id="A0AAE3HEV8"/>
<evidence type="ECO:0000256" key="1">
    <source>
        <dbReference type="ARBA" id="ARBA00004141"/>
    </source>
</evidence>
<evidence type="ECO:0000256" key="3">
    <source>
        <dbReference type="ARBA" id="ARBA00022692"/>
    </source>
</evidence>
<protein>
    <recommendedName>
        <fullName evidence="6">Probable membrane transporter protein</fullName>
    </recommendedName>
</protein>
<feature type="transmembrane region" description="Helical" evidence="6">
    <location>
        <begin position="69"/>
        <end position="88"/>
    </location>
</feature>
<name>A0AAE3HEV8_9FIRM</name>
<dbReference type="EMBL" id="JANKAS010000002">
    <property type="protein sequence ID" value="MCR1898222.1"/>
    <property type="molecule type" value="Genomic_DNA"/>
</dbReference>
<comment type="subcellular location">
    <subcellularLocation>
        <location evidence="6">Cell membrane</location>
        <topology evidence="6">Multi-pass membrane protein</topology>
    </subcellularLocation>
    <subcellularLocation>
        <location evidence="1">Membrane</location>
        <topology evidence="1">Multi-pass membrane protein</topology>
    </subcellularLocation>
</comment>
<evidence type="ECO:0000256" key="5">
    <source>
        <dbReference type="ARBA" id="ARBA00023136"/>
    </source>
</evidence>
<evidence type="ECO:0000256" key="2">
    <source>
        <dbReference type="ARBA" id="ARBA00009142"/>
    </source>
</evidence>
<proteinExistence type="inferred from homology"/>
<dbReference type="Pfam" id="PF01925">
    <property type="entry name" value="TauE"/>
    <property type="match status" value="1"/>
</dbReference>
<reference evidence="7" key="1">
    <citation type="submission" date="2022-07" db="EMBL/GenBank/DDBJ databases">
        <title>Enhanced cultured diversity of the mouse gut microbiota enables custom-made synthetic communities.</title>
        <authorList>
            <person name="Afrizal A."/>
        </authorList>
    </citation>
    <scope>NUCLEOTIDE SEQUENCE</scope>
    <source>
        <strain evidence="7">DSM 28593</strain>
    </source>
</reference>
<feature type="transmembrane region" description="Helical" evidence="6">
    <location>
        <begin position="12"/>
        <end position="32"/>
    </location>
</feature>
<evidence type="ECO:0000256" key="4">
    <source>
        <dbReference type="ARBA" id="ARBA00022989"/>
    </source>
</evidence>
<keyword evidence="6" id="KW-1003">Cell membrane</keyword>
<dbReference type="GO" id="GO:0005886">
    <property type="term" value="C:plasma membrane"/>
    <property type="evidence" value="ECO:0007669"/>
    <property type="project" value="UniProtKB-SubCell"/>
</dbReference>
<comment type="similarity">
    <text evidence="2 6">Belongs to the 4-toluene sulfonate uptake permease (TSUP) (TC 2.A.102) family.</text>
</comment>
<accession>A0AAE3HEV8</accession>
<feature type="transmembrane region" description="Helical" evidence="6">
    <location>
        <begin position="38"/>
        <end position="57"/>
    </location>
</feature>
<gene>
    <name evidence="7" type="ORF">NSA47_04365</name>
</gene>
<dbReference type="InterPro" id="IPR002781">
    <property type="entry name" value="TM_pro_TauE-like"/>
</dbReference>
<evidence type="ECO:0000313" key="8">
    <source>
        <dbReference type="Proteomes" id="UP001205748"/>
    </source>
</evidence>
<dbReference type="Proteomes" id="UP001205748">
    <property type="component" value="Unassembled WGS sequence"/>
</dbReference>
<evidence type="ECO:0000256" key="6">
    <source>
        <dbReference type="RuleBase" id="RU363041"/>
    </source>
</evidence>